<dbReference type="Pfam" id="PF16158">
    <property type="entry name" value="N_BRCA1_IG"/>
    <property type="match status" value="1"/>
</dbReference>
<feature type="region of interest" description="Disordered" evidence="5">
    <location>
        <begin position="560"/>
        <end position="613"/>
    </location>
</feature>
<dbReference type="SMART" id="SM00291">
    <property type="entry name" value="ZnF_ZZ"/>
    <property type="match status" value="3"/>
</dbReference>
<sequence length="849" mass="93204">MATNNATNPETLITVKVAINGSNRRFKLALRDLGANVFSQRLRLLLAIPPTQAVVFERYSDSAAAYIVLDENNPSVYKQLYRAAKAKLKLRIRATLISDASNEEAGPTEVPKQYSQPPPYSSRVSLHVPCSATVQTFVSAQVPHTLSETPHLLLGELLMPMVQEAAVNAVKEQSAEGEFREAIRPICDEDTKRQSTASTIPVMSTGGEPPAQFDCQPPYSRREGLFAQLQKVSEARQMAIRTKIGALPVEAASTQPNPPPKTYSGPYMCGFTDPNGYSQSYCDGGDFDLCQKCVDRGVHCGSEDHWLIKRIMSDGKVVISTTEKVAPKSMKAEDGGNTQEKDSEEERTRTCNSCIEVFPDSNFVTCNVCDDYDLCIPCHVSMKHGHHPRHDFKPATDDVKLDGLSKALLSPGRNLHHYAICDGCDKSIYGVRHKCLNCPDWDYCSDCIANARFIHPGHRFVPIYEPIKTPASCTGKHYGIYCDGPLCKTKNTRTYVIGDRYKCAVCHDTDFCANCEASPINKHNRTHPLIKFKTPVKNVTVTTLSERENGEEMLVMGDTQARTRSTATETTPAAPSSNAATQVQTVADLKPSEEVATKAETGASLPPPPPPPSYETAAELRAEFISDAVADGTQLTLNHVFKQTWTLLNPGPSSWPAGCSVKFVGGDSMLALDPEHVSSFIDLDNASESNTLNRPVLAGERVDFTVSMRTPNREGKCISYWRLTSPSGIRFGHKLWCDVDVSKAVLPTHEEPAETEKSSASDTMIFPKLDKESPVSSQHESAPATTDAGISFSPLEQLRKEEQDEMLSEVASLDDDDEDDVSFLTDDEYDVLDASDEDFLAEAQNGLKK</sequence>
<evidence type="ECO:0000313" key="7">
    <source>
        <dbReference type="EMBL" id="KAH0542040.1"/>
    </source>
</evidence>
<dbReference type="Gene3D" id="2.60.40.10">
    <property type="entry name" value="Immunoglobulins"/>
    <property type="match status" value="1"/>
</dbReference>
<accession>A0A9P8I2C6</accession>
<dbReference type="Gene3D" id="3.30.60.90">
    <property type="match status" value="3"/>
</dbReference>
<evidence type="ECO:0000256" key="4">
    <source>
        <dbReference type="PROSITE-ProRule" id="PRU00228"/>
    </source>
</evidence>
<evidence type="ECO:0000256" key="2">
    <source>
        <dbReference type="ARBA" id="ARBA00022771"/>
    </source>
</evidence>
<keyword evidence="2 4" id="KW-0863">Zinc-finger</keyword>
<dbReference type="OrthoDB" id="661148at2759"/>
<keyword evidence="3" id="KW-0862">Zinc</keyword>
<feature type="compositionally biased region" description="Acidic residues" evidence="5">
    <location>
        <begin position="803"/>
        <end position="821"/>
    </location>
</feature>
<dbReference type="CDD" id="cd02340">
    <property type="entry name" value="ZZ_NBR1_like"/>
    <property type="match status" value="2"/>
</dbReference>
<organism evidence="7 8">
    <name type="scientific">Glutinoglossum americanum</name>
    <dbReference type="NCBI Taxonomy" id="1670608"/>
    <lineage>
        <taxon>Eukaryota</taxon>
        <taxon>Fungi</taxon>
        <taxon>Dikarya</taxon>
        <taxon>Ascomycota</taxon>
        <taxon>Pezizomycotina</taxon>
        <taxon>Geoglossomycetes</taxon>
        <taxon>Geoglossales</taxon>
        <taxon>Geoglossaceae</taxon>
        <taxon>Glutinoglossum</taxon>
    </lineage>
</organism>
<dbReference type="GO" id="GO:0008270">
    <property type="term" value="F:zinc ion binding"/>
    <property type="evidence" value="ECO:0007669"/>
    <property type="project" value="UniProtKB-KW"/>
</dbReference>
<dbReference type="PANTHER" id="PTHR20930:SF0">
    <property type="entry name" value="PROTEIN ILRUN"/>
    <property type="match status" value="1"/>
</dbReference>
<dbReference type="InterPro" id="IPR000433">
    <property type="entry name" value="Znf_ZZ"/>
</dbReference>
<feature type="region of interest" description="Disordered" evidence="5">
    <location>
        <begin position="770"/>
        <end position="821"/>
    </location>
</feature>
<dbReference type="InterPro" id="IPR043145">
    <property type="entry name" value="Znf_ZZ_sf"/>
</dbReference>
<name>A0A9P8I2C6_9PEZI</name>
<dbReference type="Proteomes" id="UP000698800">
    <property type="component" value="Unassembled WGS sequence"/>
</dbReference>
<comment type="caution">
    <text evidence="7">The sequence shown here is derived from an EMBL/GenBank/DDBJ whole genome shotgun (WGS) entry which is preliminary data.</text>
</comment>
<keyword evidence="8" id="KW-1185">Reference proteome</keyword>
<dbReference type="InterPro" id="IPR032350">
    <property type="entry name" value="Nbr1_FW"/>
</dbReference>
<evidence type="ECO:0000256" key="3">
    <source>
        <dbReference type="ARBA" id="ARBA00022833"/>
    </source>
</evidence>
<dbReference type="CDD" id="cd14947">
    <property type="entry name" value="NBR1_like"/>
    <property type="match status" value="1"/>
</dbReference>
<dbReference type="SUPFAM" id="SSF57850">
    <property type="entry name" value="RING/U-box"/>
    <property type="match status" value="3"/>
</dbReference>
<feature type="region of interest" description="Disordered" evidence="5">
    <location>
        <begin position="323"/>
        <end position="344"/>
    </location>
</feature>
<feature type="compositionally biased region" description="Low complexity" evidence="5">
    <location>
        <begin position="560"/>
        <end position="582"/>
    </location>
</feature>
<dbReference type="PROSITE" id="PS50135">
    <property type="entry name" value="ZF_ZZ_2"/>
    <property type="match status" value="1"/>
</dbReference>
<dbReference type="AlphaFoldDB" id="A0A9P8I2C6"/>
<reference evidence="7" key="1">
    <citation type="submission" date="2021-03" db="EMBL/GenBank/DDBJ databases">
        <title>Comparative genomics and phylogenomic investigation of the class Geoglossomycetes provide insights into ecological specialization and systematics.</title>
        <authorList>
            <person name="Melie T."/>
            <person name="Pirro S."/>
            <person name="Miller A.N."/>
            <person name="Quandt A."/>
        </authorList>
    </citation>
    <scope>NUCLEOTIDE SEQUENCE</scope>
    <source>
        <strain evidence="7">GBOQ0MN5Z8</strain>
    </source>
</reference>
<evidence type="ECO:0000256" key="5">
    <source>
        <dbReference type="SAM" id="MobiDB-lite"/>
    </source>
</evidence>
<dbReference type="Pfam" id="PF00569">
    <property type="entry name" value="ZZ"/>
    <property type="match status" value="1"/>
</dbReference>
<dbReference type="EMBL" id="JAGHQL010000062">
    <property type="protein sequence ID" value="KAH0542040.1"/>
    <property type="molecule type" value="Genomic_DNA"/>
</dbReference>
<feature type="compositionally biased region" description="Basic and acidic residues" evidence="5">
    <location>
        <begin position="330"/>
        <end position="344"/>
    </location>
</feature>
<keyword evidence="1" id="KW-0479">Metal-binding</keyword>
<dbReference type="CDD" id="cd02249">
    <property type="entry name" value="ZZ"/>
    <property type="match status" value="1"/>
</dbReference>
<dbReference type="PANTHER" id="PTHR20930">
    <property type="entry name" value="OVARIAN CARCINOMA ANTIGEN CA125-RELATED"/>
    <property type="match status" value="1"/>
</dbReference>
<protein>
    <recommendedName>
        <fullName evidence="6">ZZ-type domain-containing protein</fullName>
    </recommendedName>
</protein>
<evidence type="ECO:0000259" key="6">
    <source>
        <dbReference type="PROSITE" id="PS50135"/>
    </source>
</evidence>
<evidence type="ECO:0000313" key="8">
    <source>
        <dbReference type="Proteomes" id="UP000698800"/>
    </source>
</evidence>
<proteinExistence type="predicted"/>
<feature type="domain" description="ZZ-type" evidence="6">
    <location>
        <begin position="416"/>
        <end position="472"/>
    </location>
</feature>
<evidence type="ECO:0000256" key="1">
    <source>
        <dbReference type="ARBA" id="ARBA00022723"/>
    </source>
</evidence>
<gene>
    <name evidence="7" type="ORF">FGG08_003504</name>
</gene>
<feature type="compositionally biased region" description="Polar residues" evidence="5">
    <location>
        <begin position="774"/>
        <end position="784"/>
    </location>
</feature>
<dbReference type="InterPro" id="IPR013783">
    <property type="entry name" value="Ig-like_fold"/>
</dbReference>